<reference evidence="3" key="1">
    <citation type="submission" date="2016-11" db="UniProtKB">
        <authorList>
            <consortium name="WormBaseParasite"/>
        </authorList>
    </citation>
    <scope>IDENTIFICATION</scope>
</reference>
<accession>A0A1I7UF00</accession>
<dbReference type="Proteomes" id="UP000095282">
    <property type="component" value="Unplaced"/>
</dbReference>
<keyword evidence="2" id="KW-1185">Reference proteome</keyword>
<feature type="compositionally biased region" description="Polar residues" evidence="1">
    <location>
        <begin position="73"/>
        <end position="82"/>
    </location>
</feature>
<proteinExistence type="predicted"/>
<name>A0A1I7UF00_9PELO</name>
<evidence type="ECO:0000313" key="2">
    <source>
        <dbReference type="Proteomes" id="UP000095282"/>
    </source>
</evidence>
<dbReference type="WBParaSite" id="Csp11.Scaffold629.g8648.t1">
    <property type="protein sequence ID" value="Csp11.Scaffold629.g8648.t1"/>
    <property type="gene ID" value="Csp11.Scaffold629.g8648"/>
</dbReference>
<sequence length="104" mass="12371">MKEHPNAGKAMTPSFIESIRFRIEEIDRRNERINRILDQALEAVRLFERFERLMERRHRRIEQIIRETEALDLNTNVQAPTVNNNSDSDKSKENAENQPPAREE</sequence>
<protein>
    <submittedName>
        <fullName evidence="3">Uncharacterized protein</fullName>
    </submittedName>
</protein>
<organism evidence="2 3">
    <name type="scientific">Caenorhabditis tropicalis</name>
    <dbReference type="NCBI Taxonomy" id="1561998"/>
    <lineage>
        <taxon>Eukaryota</taxon>
        <taxon>Metazoa</taxon>
        <taxon>Ecdysozoa</taxon>
        <taxon>Nematoda</taxon>
        <taxon>Chromadorea</taxon>
        <taxon>Rhabditida</taxon>
        <taxon>Rhabditina</taxon>
        <taxon>Rhabditomorpha</taxon>
        <taxon>Rhabditoidea</taxon>
        <taxon>Rhabditidae</taxon>
        <taxon>Peloderinae</taxon>
        <taxon>Caenorhabditis</taxon>
    </lineage>
</organism>
<feature type="region of interest" description="Disordered" evidence="1">
    <location>
        <begin position="72"/>
        <end position="104"/>
    </location>
</feature>
<dbReference type="AlphaFoldDB" id="A0A1I7UF00"/>
<evidence type="ECO:0000313" key="3">
    <source>
        <dbReference type="WBParaSite" id="Csp11.Scaffold629.g8648.t1"/>
    </source>
</evidence>
<feature type="compositionally biased region" description="Basic and acidic residues" evidence="1">
    <location>
        <begin position="87"/>
        <end position="104"/>
    </location>
</feature>
<evidence type="ECO:0000256" key="1">
    <source>
        <dbReference type="SAM" id="MobiDB-lite"/>
    </source>
</evidence>